<sequence>MSTPARQLNAIHAMLSAGHRNLRIERHTLMLGGIPAGLLFVLSESILTSAQLPDLTQRASAWLALLAAVLTTIATVDWFWTRKIKATRDEAWSFIHRQVLKIWWLMMGLAALTTFAMFFYGGAYMVCAVWLVFLGISLYVHGLFSEELLEWAGIMTLLIGIASLFAKLPYETMRWLAAAVFGLGLPLLAFMLDRGQHRPLPVRLLQISGWLTAVLIVPIWLEHQAHNYQLPEYPALPLADYLAKAPAGETVIALPAGTSIPVEIDISGDIFSSGNKPTVLPLKLDQSVELLVRDGQLTGDVRFPGENWQQSRQVHLISIPWIKAELTPERGPLVRSSLIVQLRSK</sequence>
<dbReference type="Proteomes" id="UP000739411">
    <property type="component" value="Unassembled WGS sequence"/>
</dbReference>
<feature type="transmembrane region" description="Helical" evidence="1">
    <location>
        <begin position="148"/>
        <end position="166"/>
    </location>
</feature>
<evidence type="ECO:0000313" key="2">
    <source>
        <dbReference type="EMBL" id="MBK7415242.1"/>
    </source>
</evidence>
<protein>
    <submittedName>
        <fullName evidence="2">MFS transporter permease</fullName>
    </submittedName>
</protein>
<comment type="caution">
    <text evidence="2">The sequence shown here is derived from an EMBL/GenBank/DDBJ whole genome shotgun (WGS) entry which is preliminary data.</text>
</comment>
<organism evidence="2 3">
    <name type="scientific">Candidatus Dechloromonas phosphorivorans</name>
    <dbReference type="NCBI Taxonomy" id="2899244"/>
    <lineage>
        <taxon>Bacteria</taxon>
        <taxon>Pseudomonadati</taxon>
        <taxon>Pseudomonadota</taxon>
        <taxon>Betaproteobacteria</taxon>
        <taxon>Rhodocyclales</taxon>
        <taxon>Azonexaceae</taxon>
        <taxon>Dechloromonas</taxon>
    </lineage>
</organism>
<dbReference type="EMBL" id="JADJMS010000018">
    <property type="protein sequence ID" value="MBK7415242.1"/>
    <property type="molecule type" value="Genomic_DNA"/>
</dbReference>
<dbReference type="AlphaFoldDB" id="A0A935K401"/>
<feature type="transmembrane region" description="Helical" evidence="1">
    <location>
        <begin position="29"/>
        <end position="47"/>
    </location>
</feature>
<evidence type="ECO:0000313" key="3">
    <source>
        <dbReference type="Proteomes" id="UP000739411"/>
    </source>
</evidence>
<keyword evidence="1" id="KW-0472">Membrane</keyword>
<gene>
    <name evidence="2" type="ORF">IPJ38_09190</name>
</gene>
<feature type="transmembrane region" description="Helical" evidence="1">
    <location>
        <begin position="172"/>
        <end position="192"/>
    </location>
</feature>
<proteinExistence type="predicted"/>
<reference evidence="2 3" key="1">
    <citation type="submission" date="2020-10" db="EMBL/GenBank/DDBJ databases">
        <title>Connecting structure to function with the recovery of over 1000 high-quality activated sludge metagenome-assembled genomes encoding full-length rRNA genes using long-read sequencing.</title>
        <authorList>
            <person name="Singleton C.M."/>
            <person name="Petriglieri F."/>
            <person name="Kristensen J.M."/>
            <person name="Kirkegaard R.H."/>
            <person name="Michaelsen T.Y."/>
            <person name="Andersen M.H."/>
            <person name="Karst S.M."/>
            <person name="Dueholm M.S."/>
            <person name="Nielsen P.H."/>
            <person name="Albertsen M."/>
        </authorList>
    </citation>
    <scope>NUCLEOTIDE SEQUENCE [LARGE SCALE GENOMIC DNA]</scope>
    <source>
        <strain evidence="2">EsbW_18-Q3-R4-48_BATAC.463</strain>
    </source>
</reference>
<feature type="transmembrane region" description="Helical" evidence="1">
    <location>
        <begin position="100"/>
        <end position="117"/>
    </location>
</feature>
<feature type="transmembrane region" description="Helical" evidence="1">
    <location>
        <begin position="204"/>
        <end position="221"/>
    </location>
</feature>
<name>A0A935K401_9RHOO</name>
<accession>A0A935K401</accession>
<evidence type="ECO:0000256" key="1">
    <source>
        <dbReference type="SAM" id="Phobius"/>
    </source>
</evidence>
<keyword evidence="1" id="KW-0812">Transmembrane</keyword>
<keyword evidence="1" id="KW-1133">Transmembrane helix</keyword>
<feature type="transmembrane region" description="Helical" evidence="1">
    <location>
        <begin position="59"/>
        <end position="80"/>
    </location>
</feature>